<evidence type="ECO:0000313" key="3">
    <source>
        <dbReference type="RefSeq" id="XP_011074256.1"/>
    </source>
</evidence>
<dbReference type="PANTHER" id="PTHR31672:SF9">
    <property type="entry name" value="F-BOX DOMAIN-CONTAINING PROTEIN"/>
    <property type="match status" value="1"/>
</dbReference>
<dbReference type="RefSeq" id="XP_011074256.1">
    <property type="nucleotide sequence ID" value="XM_011075954.1"/>
</dbReference>
<dbReference type="InterPro" id="IPR050796">
    <property type="entry name" value="SCF_F-box_component"/>
</dbReference>
<dbReference type="InParanoid" id="A0A6I9SVG1"/>
<protein>
    <submittedName>
        <fullName evidence="3">F-box/kelch-repeat protein At1g20790</fullName>
    </submittedName>
</protein>
<gene>
    <name evidence="3" type="primary">LOC105159023</name>
</gene>
<dbReference type="FunCoup" id="A0A6I9SVG1">
    <property type="interactions" value="31"/>
</dbReference>
<accession>A0A6I9SVG1</accession>
<organism evidence="2 3">
    <name type="scientific">Sesamum indicum</name>
    <name type="common">Oriental sesame</name>
    <name type="synonym">Sesamum orientale</name>
    <dbReference type="NCBI Taxonomy" id="4182"/>
    <lineage>
        <taxon>Eukaryota</taxon>
        <taxon>Viridiplantae</taxon>
        <taxon>Streptophyta</taxon>
        <taxon>Embryophyta</taxon>
        <taxon>Tracheophyta</taxon>
        <taxon>Spermatophyta</taxon>
        <taxon>Magnoliopsida</taxon>
        <taxon>eudicotyledons</taxon>
        <taxon>Gunneridae</taxon>
        <taxon>Pentapetalae</taxon>
        <taxon>asterids</taxon>
        <taxon>lamiids</taxon>
        <taxon>Lamiales</taxon>
        <taxon>Pedaliaceae</taxon>
        <taxon>Sesamum</taxon>
    </lineage>
</organism>
<sequence>MAAALPEDVILEILARLPPKYALQCSALNKSFFQAISCPYFARRNAALSSSPSSNSTILIRCSSRCPKIYTRLSLEIPRRHLPAATTILMHEVKVLDSCYGILLLRVKSSELHHVFNPITGGIVPVDHLSVHLNQGVGLVIDFLPDSSYGLKLATFYIHPTEKDRRGSLLKFSILVPYQDFTEIKSQVSLFCEGLTLVKDEHMKPVYAHGSVHWLANHGTKVIAFNVQKGKARIFDGPVKGGLRHLGYKWFGLAEGSLSYVYTPPGEIVVVAHDSSTDEWRVRYRINDLRVLSNRNYGKGMPLFFDGRRVVVRVGRRDGGDEVYEFEMGMNEKWEKRGVVEQWSDAFQHFFTFNPTLAKVSDNYLHNNPTHVREYHLIKGPLLQLQHLLRI</sequence>
<name>A0A6I9SVG1_SESIN</name>
<dbReference type="GeneID" id="105159023"/>
<reference evidence="3" key="1">
    <citation type="submission" date="2025-08" db="UniProtKB">
        <authorList>
            <consortium name="RefSeq"/>
        </authorList>
    </citation>
    <scope>IDENTIFICATION</scope>
</reference>
<feature type="domain" description="F-box" evidence="1">
    <location>
        <begin position="5"/>
        <end position="44"/>
    </location>
</feature>
<dbReference type="Pfam" id="PF00646">
    <property type="entry name" value="F-box"/>
    <property type="match status" value="1"/>
</dbReference>
<keyword evidence="2" id="KW-1185">Reference proteome</keyword>
<evidence type="ECO:0000259" key="1">
    <source>
        <dbReference type="SMART" id="SM00256"/>
    </source>
</evidence>
<dbReference type="OrthoDB" id="1094363at2759"/>
<evidence type="ECO:0000313" key="2">
    <source>
        <dbReference type="Proteomes" id="UP000504604"/>
    </source>
</evidence>
<dbReference type="KEGG" id="sind:105159023"/>
<dbReference type="PANTHER" id="PTHR31672">
    <property type="entry name" value="BNACNNG10540D PROTEIN"/>
    <property type="match status" value="1"/>
</dbReference>
<dbReference type="SUPFAM" id="SSF81383">
    <property type="entry name" value="F-box domain"/>
    <property type="match status" value="1"/>
</dbReference>
<dbReference type="SMART" id="SM00256">
    <property type="entry name" value="FBOX"/>
    <property type="match status" value="1"/>
</dbReference>
<dbReference type="InterPro" id="IPR036047">
    <property type="entry name" value="F-box-like_dom_sf"/>
</dbReference>
<dbReference type="Proteomes" id="UP000504604">
    <property type="component" value="Linkage group LG3"/>
</dbReference>
<dbReference type="InterPro" id="IPR001810">
    <property type="entry name" value="F-box_dom"/>
</dbReference>
<dbReference type="Gramene" id="SIN_1015818.t">
    <property type="protein sequence ID" value="SIN_1015818.t.cds1"/>
    <property type="gene ID" value="SIN_1015818"/>
</dbReference>
<dbReference type="AlphaFoldDB" id="A0A6I9SVG1"/>
<proteinExistence type="predicted"/>